<evidence type="ECO:0000256" key="1">
    <source>
        <dbReference type="ARBA" id="ARBA00010574"/>
    </source>
</evidence>
<accession>A0A381TUN5</accession>
<reference evidence="2" key="1">
    <citation type="submission" date="2018-05" db="EMBL/GenBank/DDBJ databases">
        <authorList>
            <person name="Lanie J.A."/>
            <person name="Ng W.-L."/>
            <person name="Kazmierczak K.M."/>
            <person name="Andrzejewski T.M."/>
            <person name="Davidsen T.M."/>
            <person name="Wayne K.J."/>
            <person name="Tettelin H."/>
            <person name="Glass J.I."/>
            <person name="Rusch D."/>
            <person name="Podicherti R."/>
            <person name="Tsui H.-C.T."/>
            <person name="Winkler M.E."/>
        </authorList>
    </citation>
    <scope>NUCLEOTIDE SEQUENCE</scope>
</reference>
<dbReference type="GO" id="GO:0043023">
    <property type="term" value="F:ribosomal large subunit binding"/>
    <property type="evidence" value="ECO:0007669"/>
    <property type="project" value="TreeGrafter"/>
</dbReference>
<proteinExistence type="inferred from homology"/>
<dbReference type="SUPFAM" id="SSF81301">
    <property type="entry name" value="Nucleotidyltransferase"/>
    <property type="match status" value="1"/>
</dbReference>
<dbReference type="InterPro" id="IPR004394">
    <property type="entry name" value="Iojap/RsfS/C7orf30"/>
</dbReference>
<dbReference type="PANTHER" id="PTHR21043:SF0">
    <property type="entry name" value="MITOCHONDRIAL ASSEMBLY OF RIBOSOMAL LARGE SUBUNIT PROTEIN 1"/>
    <property type="match status" value="1"/>
</dbReference>
<dbReference type="InterPro" id="IPR043519">
    <property type="entry name" value="NT_sf"/>
</dbReference>
<dbReference type="Gene3D" id="3.30.460.10">
    <property type="entry name" value="Beta Polymerase, domain 2"/>
    <property type="match status" value="1"/>
</dbReference>
<protein>
    <recommendedName>
        <fullName evidence="3">Ribosomal silencing factor RsfS</fullName>
    </recommendedName>
</protein>
<organism evidence="2">
    <name type="scientific">marine metagenome</name>
    <dbReference type="NCBI Taxonomy" id="408172"/>
    <lineage>
        <taxon>unclassified sequences</taxon>
        <taxon>metagenomes</taxon>
        <taxon>ecological metagenomes</taxon>
    </lineage>
</organism>
<dbReference type="HAMAP" id="MF_01477">
    <property type="entry name" value="Iojap_RsfS"/>
    <property type="match status" value="1"/>
</dbReference>
<dbReference type="GO" id="GO:0017148">
    <property type="term" value="P:negative regulation of translation"/>
    <property type="evidence" value="ECO:0007669"/>
    <property type="project" value="TreeGrafter"/>
</dbReference>
<name>A0A381TUN5_9ZZZZ</name>
<evidence type="ECO:0008006" key="3">
    <source>
        <dbReference type="Google" id="ProtNLM"/>
    </source>
</evidence>
<sequence>MSDSAPDFVSDQHLLKQILDLALDKKAIELVAMDVRGLSSVTDFFVICSGDSEPQVKAIADNIRRGTPHKPRHLEGYENLNWVLLDYFDVVVHVFRKDDRDYYNIEKLWADAPITEFIDEETETTDH</sequence>
<dbReference type="Pfam" id="PF02410">
    <property type="entry name" value="RsfS"/>
    <property type="match status" value="1"/>
</dbReference>
<dbReference type="EMBL" id="UINC01005189">
    <property type="protein sequence ID" value="SVA19690.1"/>
    <property type="molecule type" value="Genomic_DNA"/>
</dbReference>
<dbReference type="PANTHER" id="PTHR21043">
    <property type="entry name" value="IOJAP SUPERFAMILY ORTHOLOG"/>
    <property type="match status" value="1"/>
</dbReference>
<dbReference type="NCBIfam" id="TIGR00090">
    <property type="entry name" value="rsfS_iojap_ybeB"/>
    <property type="match status" value="1"/>
</dbReference>
<dbReference type="GO" id="GO:0090071">
    <property type="term" value="P:negative regulation of ribosome biogenesis"/>
    <property type="evidence" value="ECO:0007669"/>
    <property type="project" value="TreeGrafter"/>
</dbReference>
<comment type="similarity">
    <text evidence="1">Belongs to the Iojap/RsfS family.</text>
</comment>
<evidence type="ECO:0000313" key="2">
    <source>
        <dbReference type="EMBL" id="SVA19690.1"/>
    </source>
</evidence>
<gene>
    <name evidence="2" type="ORF">METZ01_LOCUS72544</name>
</gene>
<dbReference type="AlphaFoldDB" id="A0A381TUN5"/>